<reference evidence="2" key="1">
    <citation type="submission" date="2024-10" db="EMBL/GenBank/DDBJ databases">
        <authorList>
            <person name="Ryan C."/>
        </authorList>
    </citation>
    <scope>NUCLEOTIDE SEQUENCE [LARGE SCALE GENOMIC DNA]</scope>
</reference>
<feature type="transmembrane region" description="Helical" evidence="1">
    <location>
        <begin position="77"/>
        <end position="100"/>
    </location>
</feature>
<organism evidence="2 3">
    <name type="scientific">Urochloa decumbens</name>
    <dbReference type="NCBI Taxonomy" id="240449"/>
    <lineage>
        <taxon>Eukaryota</taxon>
        <taxon>Viridiplantae</taxon>
        <taxon>Streptophyta</taxon>
        <taxon>Embryophyta</taxon>
        <taxon>Tracheophyta</taxon>
        <taxon>Spermatophyta</taxon>
        <taxon>Magnoliopsida</taxon>
        <taxon>Liliopsida</taxon>
        <taxon>Poales</taxon>
        <taxon>Poaceae</taxon>
        <taxon>PACMAD clade</taxon>
        <taxon>Panicoideae</taxon>
        <taxon>Panicodae</taxon>
        <taxon>Paniceae</taxon>
        <taxon>Melinidinae</taxon>
        <taxon>Urochloa</taxon>
    </lineage>
</organism>
<feature type="transmembrane region" description="Helical" evidence="1">
    <location>
        <begin position="46"/>
        <end position="65"/>
    </location>
</feature>
<keyword evidence="3" id="KW-1185">Reference proteome</keyword>
<evidence type="ECO:0000256" key="1">
    <source>
        <dbReference type="SAM" id="Phobius"/>
    </source>
</evidence>
<name>A0ABC8ZCK8_9POAL</name>
<evidence type="ECO:0000313" key="2">
    <source>
        <dbReference type="EMBL" id="CAL4958135.1"/>
    </source>
</evidence>
<dbReference type="Proteomes" id="UP001497457">
    <property type="component" value="Chromosome 18b"/>
</dbReference>
<keyword evidence="1" id="KW-1133">Transmembrane helix</keyword>
<dbReference type="Pfam" id="PF12442">
    <property type="entry name" value="DUF3681"/>
    <property type="match status" value="1"/>
</dbReference>
<accession>A0ABC8ZCK8</accession>
<dbReference type="AlphaFoldDB" id="A0ABC8ZCK8"/>
<dbReference type="EMBL" id="OZ075128">
    <property type="protein sequence ID" value="CAL4958135.1"/>
    <property type="molecule type" value="Genomic_DNA"/>
</dbReference>
<dbReference type="PANTHER" id="PTHR33530">
    <property type="entry name" value="OS01G0147100 PROTEIN"/>
    <property type="match status" value="1"/>
</dbReference>
<feature type="transmembrane region" description="Helical" evidence="1">
    <location>
        <begin position="120"/>
        <end position="141"/>
    </location>
</feature>
<dbReference type="InterPro" id="IPR022149">
    <property type="entry name" value="DUF3681"/>
</dbReference>
<proteinExistence type="predicted"/>
<sequence>MSIAQLNNGDGAGDTTGAATAIGINAGDLVDAAVDPDASPRKLTSALLAVGLLTLAMDIATALYKPPRGAVFERRRLAYYLTLAGIFAAGAAEVSAAFWLSCSGPHAQHGGRRRVALVRALLCASLLPLVFVIALGGSSVLNS</sequence>
<protein>
    <submittedName>
        <fullName evidence="2">Uncharacterized protein</fullName>
    </submittedName>
</protein>
<dbReference type="PANTHER" id="PTHR33530:SF15">
    <property type="entry name" value="OS01G0147100 PROTEIN"/>
    <property type="match status" value="1"/>
</dbReference>
<keyword evidence="1" id="KW-0812">Transmembrane</keyword>
<gene>
    <name evidence="2" type="ORF">URODEC1_LOCUS42946</name>
</gene>
<evidence type="ECO:0000313" key="3">
    <source>
        <dbReference type="Proteomes" id="UP001497457"/>
    </source>
</evidence>
<keyword evidence="1" id="KW-0472">Membrane</keyword>